<dbReference type="EMBL" id="AZGA01000078">
    <property type="protein sequence ID" value="KRM31417.1"/>
    <property type="molecule type" value="Genomic_DNA"/>
</dbReference>
<feature type="transmembrane region" description="Helical" evidence="1">
    <location>
        <begin position="153"/>
        <end position="172"/>
    </location>
</feature>
<feature type="transmembrane region" description="Helical" evidence="1">
    <location>
        <begin position="6"/>
        <end position="31"/>
    </location>
</feature>
<feature type="transmembrane region" description="Helical" evidence="1">
    <location>
        <begin position="112"/>
        <end position="132"/>
    </location>
</feature>
<keyword evidence="1" id="KW-1133">Transmembrane helix</keyword>
<dbReference type="PATRIC" id="fig|1423734.3.peg.716"/>
<comment type="caution">
    <text evidence="2">The sequence shown here is derived from an EMBL/GenBank/DDBJ whole genome shotgun (WGS) entry which is preliminary data.</text>
</comment>
<feature type="transmembrane region" description="Helical" evidence="1">
    <location>
        <begin position="204"/>
        <end position="226"/>
    </location>
</feature>
<feature type="transmembrane region" description="Helical" evidence="1">
    <location>
        <begin position="86"/>
        <end position="106"/>
    </location>
</feature>
<keyword evidence="3" id="KW-1185">Reference proteome</keyword>
<proteinExistence type="predicted"/>
<evidence type="ECO:0000313" key="2">
    <source>
        <dbReference type="EMBL" id="KRM31417.1"/>
    </source>
</evidence>
<keyword evidence="1" id="KW-0472">Membrane</keyword>
<dbReference type="STRING" id="1423734.FC83_GL000709"/>
<organism evidence="2 3">
    <name type="scientific">Agrilactobacillus composti DSM 18527 = JCM 14202</name>
    <dbReference type="NCBI Taxonomy" id="1423734"/>
    <lineage>
        <taxon>Bacteria</taxon>
        <taxon>Bacillati</taxon>
        <taxon>Bacillota</taxon>
        <taxon>Bacilli</taxon>
        <taxon>Lactobacillales</taxon>
        <taxon>Lactobacillaceae</taxon>
        <taxon>Agrilactobacillus</taxon>
    </lineage>
</organism>
<reference evidence="2 3" key="1">
    <citation type="journal article" date="2015" name="Genome Announc.">
        <title>Expanding the biotechnology potential of lactobacilli through comparative genomics of 213 strains and associated genera.</title>
        <authorList>
            <person name="Sun Z."/>
            <person name="Harris H.M."/>
            <person name="McCann A."/>
            <person name="Guo C."/>
            <person name="Argimon S."/>
            <person name="Zhang W."/>
            <person name="Yang X."/>
            <person name="Jeffery I.B."/>
            <person name="Cooney J.C."/>
            <person name="Kagawa T.F."/>
            <person name="Liu W."/>
            <person name="Song Y."/>
            <person name="Salvetti E."/>
            <person name="Wrobel A."/>
            <person name="Rasinkangas P."/>
            <person name="Parkhill J."/>
            <person name="Rea M.C."/>
            <person name="O'Sullivan O."/>
            <person name="Ritari J."/>
            <person name="Douillard F.P."/>
            <person name="Paul Ross R."/>
            <person name="Yang R."/>
            <person name="Briner A.E."/>
            <person name="Felis G.E."/>
            <person name="de Vos W.M."/>
            <person name="Barrangou R."/>
            <person name="Klaenhammer T.R."/>
            <person name="Caufield P.W."/>
            <person name="Cui Y."/>
            <person name="Zhang H."/>
            <person name="O'Toole P.W."/>
        </authorList>
    </citation>
    <scope>NUCLEOTIDE SEQUENCE [LARGE SCALE GENOMIC DNA]</scope>
    <source>
        <strain evidence="2 3">DSM 18527</strain>
    </source>
</reference>
<feature type="transmembrane region" description="Helical" evidence="1">
    <location>
        <begin position="232"/>
        <end position="251"/>
    </location>
</feature>
<accession>A0A0R1XUE9</accession>
<dbReference type="eggNOG" id="COG1277">
    <property type="taxonomic scope" value="Bacteria"/>
</dbReference>
<evidence type="ECO:0000313" key="3">
    <source>
        <dbReference type="Proteomes" id="UP000051236"/>
    </source>
</evidence>
<dbReference type="AlphaFoldDB" id="A0A0R1XUE9"/>
<dbReference type="Proteomes" id="UP000051236">
    <property type="component" value="Unassembled WGS sequence"/>
</dbReference>
<protein>
    <submittedName>
        <fullName evidence="2">Uncharacterized protein</fullName>
    </submittedName>
</protein>
<name>A0A0R1XUE9_9LACO</name>
<keyword evidence="1" id="KW-0812">Transmembrane</keyword>
<evidence type="ECO:0000256" key="1">
    <source>
        <dbReference type="SAM" id="Phobius"/>
    </source>
</evidence>
<gene>
    <name evidence="2" type="ORF">FC83_GL000709</name>
</gene>
<sequence length="262" mass="28969">MTLTTAAWQSLFFELLFILIIVGIAAIIIAYRHVPKASSRQQDKQPAVVNHNKEAVPSAYIPQTLATKFNYGVLFKQQCYFLLKSASPIAVVGLLIAWVVAFIVPATVAMPYLLPLVFLMGLTIFVNLGSVIRTPGMEDWLATIFKAQSHIRIITSICGCLFAIILVLPFVSKQPQTAGVLVVFGIVVALFSQLTNTWTKNPRLLTVSSILFWFIYVNGVTVLLPVDQANNIASLIYGLLALMLLALLYLPQVFNQRRTARS</sequence>
<feature type="transmembrane region" description="Helical" evidence="1">
    <location>
        <begin position="178"/>
        <end position="197"/>
    </location>
</feature>